<dbReference type="CDD" id="cd07327">
    <property type="entry name" value="M48B_HtpX_like"/>
    <property type="match status" value="1"/>
</dbReference>
<dbReference type="AlphaFoldDB" id="A0A7G9YKX0"/>
<evidence type="ECO:0000256" key="10">
    <source>
        <dbReference type="ARBA" id="ARBA00023136"/>
    </source>
</evidence>
<organism evidence="13">
    <name type="scientific">Candidatus Methanogaster sp. ANME-2c ERB4</name>
    <dbReference type="NCBI Taxonomy" id="2759911"/>
    <lineage>
        <taxon>Archaea</taxon>
        <taxon>Methanobacteriati</taxon>
        <taxon>Methanobacteriota</taxon>
        <taxon>Stenosarchaea group</taxon>
        <taxon>Methanomicrobia</taxon>
        <taxon>Methanosarcinales</taxon>
        <taxon>ANME-2 cluster</taxon>
        <taxon>Candidatus Methanogasteraceae</taxon>
        <taxon>Candidatus Methanogaster</taxon>
    </lineage>
</organism>
<evidence type="ECO:0000256" key="8">
    <source>
        <dbReference type="ARBA" id="ARBA00022989"/>
    </source>
</evidence>
<dbReference type="PANTHER" id="PTHR43221">
    <property type="entry name" value="PROTEASE HTPX"/>
    <property type="match status" value="1"/>
</dbReference>
<proteinExistence type="inferred from homology"/>
<feature type="transmembrane region" description="Helical" evidence="11">
    <location>
        <begin position="12"/>
        <end position="32"/>
    </location>
</feature>
<dbReference type="NCBIfam" id="NF002669">
    <property type="entry name" value="PRK02391.1"/>
    <property type="match status" value="1"/>
</dbReference>
<evidence type="ECO:0000256" key="7">
    <source>
        <dbReference type="ARBA" id="ARBA00022833"/>
    </source>
</evidence>
<reference evidence="13" key="1">
    <citation type="submission" date="2020-06" db="EMBL/GenBank/DDBJ databases">
        <title>Unique genomic features of the anaerobic methanotrophic archaea.</title>
        <authorList>
            <person name="Chadwick G.L."/>
            <person name="Skennerton C.T."/>
            <person name="Laso-Perez R."/>
            <person name="Leu A.O."/>
            <person name="Speth D.R."/>
            <person name="Yu H."/>
            <person name="Morgan-Lang C."/>
            <person name="Hatzenpichler R."/>
            <person name="Goudeau D."/>
            <person name="Malmstrom R."/>
            <person name="Brazelton W.J."/>
            <person name="Woyke T."/>
            <person name="Hallam S.J."/>
            <person name="Tyson G.W."/>
            <person name="Wegener G."/>
            <person name="Boetius A."/>
            <person name="Orphan V."/>
        </authorList>
    </citation>
    <scope>NUCLEOTIDE SEQUENCE</scope>
</reference>
<dbReference type="GO" id="GO:0008270">
    <property type="term" value="F:zinc ion binding"/>
    <property type="evidence" value="ECO:0007669"/>
    <property type="project" value="UniProtKB-UniRule"/>
</dbReference>
<dbReference type="HAMAP" id="MF_00188">
    <property type="entry name" value="Pept_M48_protease_HtpX"/>
    <property type="match status" value="1"/>
</dbReference>
<keyword evidence="5 11" id="KW-0479">Metal-binding</keyword>
<comment type="similarity">
    <text evidence="1 11">Belongs to the peptidase M48B family.</text>
</comment>
<feature type="transmembrane region" description="Helical" evidence="11">
    <location>
        <begin position="149"/>
        <end position="170"/>
    </location>
</feature>
<keyword evidence="7 11" id="KW-0862">Zinc</keyword>
<dbReference type="EMBL" id="MT631357">
    <property type="protein sequence ID" value="QNO48654.1"/>
    <property type="molecule type" value="Genomic_DNA"/>
</dbReference>
<feature type="binding site" evidence="11">
    <location>
        <position position="210"/>
    </location>
    <ligand>
        <name>Zn(2+)</name>
        <dbReference type="ChEBI" id="CHEBI:29105"/>
        <note>catalytic</note>
    </ligand>
</feature>
<keyword evidence="2 11" id="KW-1003">Cell membrane</keyword>
<feature type="transmembrane region" description="Helical" evidence="11">
    <location>
        <begin position="182"/>
        <end position="202"/>
    </location>
</feature>
<name>A0A7G9YKX0_9EURY</name>
<dbReference type="Gene3D" id="3.30.2010.10">
    <property type="entry name" value="Metalloproteases ('zincins'), catalytic domain"/>
    <property type="match status" value="1"/>
</dbReference>
<protein>
    <recommendedName>
        <fullName evidence="11">Protease HtpX homolog</fullName>
        <ecNumber evidence="11">3.4.24.-</ecNumber>
    </recommendedName>
</protein>
<dbReference type="GO" id="GO:0004222">
    <property type="term" value="F:metalloendopeptidase activity"/>
    <property type="evidence" value="ECO:0007669"/>
    <property type="project" value="UniProtKB-UniRule"/>
</dbReference>
<dbReference type="Pfam" id="PF01435">
    <property type="entry name" value="Peptidase_M48"/>
    <property type="match status" value="1"/>
</dbReference>
<dbReference type="GO" id="GO:0005886">
    <property type="term" value="C:plasma membrane"/>
    <property type="evidence" value="ECO:0007669"/>
    <property type="project" value="UniProtKB-SubCell"/>
</dbReference>
<evidence type="ECO:0000256" key="4">
    <source>
        <dbReference type="ARBA" id="ARBA00022692"/>
    </source>
</evidence>
<keyword evidence="3 11" id="KW-0645">Protease</keyword>
<dbReference type="GO" id="GO:0006508">
    <property type="term" value="P:proteolysis"/>
    <property type="evidence" value="ECO:0007669"/>
    <property type="project" value="UniProtKB-KW"/>
</dbReference>
<evidence type="ECO:0000259" key="12">
    <source>
        <dbReference type="Pfam" id="PF01435"/>
    </source>
</evidence>
<evidence type="ECO:0000256" key="6">
    <source>
        <dbReference type="ARBA" id="ARBA00022801"/>
    </source>
</evidence>
<evidence type="ECO:0000256" key="2">
    <source>
        <dbReference type="ARBA" id="ARBA00022475"/>
    </source>
</evidence>
<keyword evidence="8 11" id="KW-1133">Transmembrane helix</keyword>
<evidence type="ECO:0000256" key="11">
    <source>
        <dbReference type="HAMAP-Rule" id="MF_00188"/>
    </source>
</evidence>
<evidence type="ECO:0000256" key="5">
    <source>
        <dbReference type="ARBA" id="ARBA00022723"/>
    </source>
</evidence>
<evidence type="ECO:0000256" key="1">
    <source>
        <dbReference type="ARBA" id="ARBA00009779"/>
    </source>
</evidence>
<evidence type="ECO:0000313" key="13">
    <source>
        <dbReference type="EMBL" id="QNO48654.1"/>
    </source>
</evidence>
<dbReference type="InterPro" id="IPR050083">
    <property type="entry name" value="HtpX_protease"/>
</dbReference>
<feature type="binding site" evidence="11">
    <location>
        <position position="143"/>
    </location>
    <ligand>
        <name>Zn(2+)</name>
        <dbReference type="ChEBI" id="CHEBI:29105"/>
        <note>catalytic</note>
    </ligand>
</feature>
<accession>A0A7G9YKX0</accession>
<feature type="transmembrane region" description="Helical" evidence="11">
    <location>
        <begin position="38"/>
        <end position="56"/>
    </location>
</feature>
<sequence length="293" mass="32633">MKKWQRDYGLATRMFLTMFMLFVVYIVFIGALSYAGFGVVPIMLFAGIMLFLQYYYSDKMVLMSTGAHVVSESEEPELHGIISRLCIEADLPKPRVAIVDSSIPNAFATGRSPKKAVVAVTTSLMRKLNPNELTAVLAHELSHVKNRDVMVLTIASFFSTIAFFLVRYLLFFGGGSRREGGAQIMLAWVASLLVWIISYLLIRALSRYREFAADRGAAVITGHPSHLVSALMKISGAMDRVPTEDIRKAEGMNAFYIIPAISGKSIMALFSTHPSLEKRVAALEKMSRDMEMR</sequence>
<evidence type="ECO:0000256" key="9">
    <source>
        <dbReference type="ARBA" id="ARBA00023049"/>
    </source>
</evidence>
<dbReference type="PANTHER" id="PTHR43221:SF2">
    <property type="entry name" value="PROTEASE HTPX HOMOLOG"/>
    <property type="match status" value="1"/>
</dbReference>
<keyword evidence="9 11" id="KW-0482">Metalloprotease</keyword>
<gene>
    <name evidence="11 13" type="primary">htpX</name>
    <name evidence="13" type="ORF">LENKHJGJ_00025</name>
</gene>
<comment type="subcellular location">
    <subcellularLocation>
        <location evidence="11">Cell membrane</location>
        <topology evidence="11">Multi-pass membrane protein</topology>
    </subcellularLocation>
</comment>
<keyword evidence="6 11" id="KW-0378">Hydrolase</keyword>
<keyword evidence="10 11" id="KW-0472">Membrane</keyword>
<feature type="domain" description="Peptidase M48" evidence="12">
    <location>
        <begin position="73"/>
        <end position="286"/>
    </location>
</feature>
<evidence type="ECO:0000256" key="3">
    <source>
        <dbReference type="ARBA" id="ARBA00022670"/>
    </source>
</evidence>
<dbReference type="InterPro" id="IPR022919">
    <property type="entry name" value="Pept_M48_protease_HtpX"/>
</dbReference>
<dbReference type="EC" id="3.4.24.-" evidence="11"/>
<keyword evidence="4 11" id="KW-0812">Transmembrane</keyword>
<feature type="binding site" evidence="11">
    <location>
        <position position="139"/>
    </location>
    <ligand>
        <name>Zn(2+)</name>
        <dbReference type="ChEBI" id="CHEBI:29105"/>
        <note>catalytic</note>
    </ligand>
</feature>
<feature type="active site" evidence="11">
    <location>
        <position position="140"/>
    </location>
</feature>
<dbReference type="InterPro" id="IPR001915">
    <property type="entry name" value="Peptidase_M48"/>
</dbReference>
<comment type="cofactor">
    <cofactor evidence="11">
        <name>Zn(2+)</name>
        <dbReference type="ChEBI" id="CHEBI:29105"/>
    </cofactor>
    <text evidence="11">Binds 1 zinc ion per subunit.</text>
</comment>